<feature type="compositionally biased region" description="Basic residues" evidence="1">
    <location>
        <begin position="242"/>
        <end position="258"/>
    </location>
</feature>
<evidence type="ECO:0000256" key="1">
    <source>
        <dbReference type="SAM" id="MobiDB-lite"/>
    </source>
</evidence>
<evidence type="ECO:0000313" key="2">
    <source>
        <dbReference type="EMBL" id="KAG7373592.1"/>
    </source>
</evidence>
<feature type="compositionally biased region" description="Low complexity" evidence="1">
    <location>
        <begin position="146"/>
        <end position="157"/>
    </location>
</feature>
<dbReference type="EMBL" id="JAGRRH010000002">
    <property type="protein sequence ID" value="KAG7373592.1"/>
    <property type="molecule type" value="Genomic_DNA"/>
</dbReference>
<reference evidence="2" key="1">
    <citation type="journal article" date="2021" name="Sci. Rep.">
        <title>Diploid genomic architecture of Nitzschia inconspicua, an elite biomass production diatom.</title>
        <authorList>
            <person name="Oliver A."/>
            <person name="Podell S."/>
            <person name="Pinowska A."/>
            <person name="Traller J.C."/>
            <person name="Smith S.R."/>
            <person name="McClure R."/>
            <person name="Beliaev A."/>
            <person name="Bohutskyi P."/>
            <person name="Hill E.A."/>
            <person name="Rabines A."/>
            <person name="Zheng H."/>
            <person name="Allen L.Z."/>
            <person name="Kuo A."/>
            <person name="Grigoriev I.V."/>
            <person name="Allen A.E."/>
            <person name="Hazlebeck D."/>
            <person name="Allen E.E."/>
        </authorList>
    </citation>
    <scope>NUCLEOTIDE SEQUENCE</scope>
    <source>
        <strain evidence="2">Hildebrandi</strain>
    </source>
</reference>
<name>A0A9K3M431_9STRA</name>
<feature type="compositionally biased region" description="Acidic residues" evidence="1">
    <location>
        <begin position="198"/>
        <end position="228"/>
    </location>
</feature>
<comment type="caution">
    <text evidence="2">The sequence shown here is derived from an EMBL/GenBank/DDBJ whole genome shotgun (WGS) entry which is preliminary data.</text>
</comment>
<protein>
    <submittedName>
        <fullName evidence="2">Uncharacterized protein</fullName>
    </submittedName>
</protein>
<feature type="region of interest" description="Disordered" evidence="1">
    <location>
        <begin position="1"/>
        <end position="43"/>
    </location>
</feature>
<accession>A0A9K3M431</accession>
<organism evidence="2 3">
    <name type="scientific">Nitzschia inconspicua</name>
    <dbReference type="NCBI Taxonomy" id="303405"/>
    <lineage>
        <taxon>Eukaryota</taxon>
        <taxon>Sar</taxon>
        <taxon>Stramenopiles</taxon>
        <taxon>Ochrophyta</taxon>
        <taxon>Bacillariophyta</taxon>
        <taxon>Bacillariophyceae</taxon>
        <taxon>Bacillariophycidae</taxon>
        <taxon>Bacillariales</taxon>
        <taxon>Bacillariaceae</taxon>
        <taxon>Nitzschia</taxon>
    </lineage>
</organism>
<reference evidence="2" key="2">
    <citation type="submission" date="2021-04" db="EMBL/GenBank/DDBJ databases">
        <authorList>
            <person name="Podell S."/>
        </authorList>
    </citation>
    <scope>NUCLEOTIDE SEQUENCE</scope>
    <source>
        <strain evidence="2">Hildebrandi</strain>
    </source>
</reference>
<dbReference type="Proteomes" id="UP000693970">
    <property type="component" value="Unassembled WGS sequence"/>
</dbReference>
<feature type="compositionally biased region" description="Polar residues" evidence="1">
    <location>
        <begin position="1"/>
        <end position="37"/>
    </location>
</feature>
<keyword evidence="3" id="KW-1185">Reference proteome</keyword>
<feature type="region of interest" description="Disordered" evidence="1">
    <location>
        <begin position="192"/>
        <end position="258"/>
    </location>
</feature>
<evidence type="ECO:0000313" key="3">
    <source>
        <dbReference type="Proteomes" id="UP000693970"/>
    </source>
</evidence>
<dbReference type="AlphaFoldDB" id="A0A9K3M431"/>
<feature type="region of interest" description="Disordered" evidence="1">
    <location>
        <begin position="60"/>
        <end position="80"/>
    </location>
</feature>
<feature type="compositionally biased region" description="Polar residues" evidence="1">
    <location>
        <begin position="231"/>
        <end position="241"/>
    </location>
</feature>
<feature type="region of interest" description="Disordered" evidence="1">
    <location>
        <begin position="143"/>
        <end position="176"/>
    </location>
</feature>
<sequence length="258" mass="30000">MSQSSELETATTIGEPTETIRGNNLQHRQENEPSNNLPGRPHRRVRTKSTLQGMAPLLNQQQQEQQQQHEKEQASTSSPTTITMMMAKPQYYYHHLRRHRQDSLDKLATMSTQDDIHCANEKQRLFKSLRRIKRRLLLEHANSMDSNSNNTNLPTSNCMDNTLTEQQDSDQHVDGRKIDNCFHTNQTISFSEYSDNSSVDDDDDDDDDDAQEEEDIDQSSSSDDEEQNDQFTSMHATTTHQTRYKSQIHYHHHQRPME</sequence>
<gene>
    <name evidence="2" type="ORF">IV203_034316</name>
</gene>
<proteinExistence type="predicted"/>